<reference evidence="2 3" key="1">
    <citation type="submission" date="2019-05" db="EMBL/GenBank/DDBJ databases">
        <title>Another draft genome of Portunus trituberculatus and its Hox gene families provides insights of decapod evolution.</title>
        <authorList>
            <person name="Jeong J.-H."/>
            <person name="Song I."/>
            <person name="Kim S."/>
            <person name="Choi T."/>
            <person name="Kim D."/>
            <person name="Ryu S."/>
            <person name="Kim W."/>
        </authorList>
    </citation>
    <scope>NUCLEOTIDE SEQUENCE [LARGE SCALE GENOMIC DNA]</scope>
    <source>
        <tissue evidence="2">Muscle</tissue>
    </source>
</reference>
<sequence>MMTPVRGTAAHGNNSHTLTIADKRSPLCYGWPVFSPVLLSTLRHIVQCAPAYSIAPPVHPSPMNVDCGGQQVREKESKKKQS</sequence>
<gene>
    <name evidence="2" type="ORF">E2C01_005884</name>
</gene>
<protein>
    <submittedName>
        <fullName evidence="2">Uncharacterized protein</fullName>
    </submittedName>
</protein>
<evidence type="ECO:0000313" key="3">
    <source>
        <dbReference type="Proteomes" id="UP000324222"/>
    </source>
</evidence>
<organism evidence="2 3">
    <name type="scientific">Portunus trituberculatus</name>
    <name type="common">Swimming crab</name>
    <name type="synonym">Neptunus trituberculatus</name>
    <dbReference type="NCBI Taxonomy" id="210409"/>
    <lineage>
        <taxon>Eukaryota</taxon>
        <taxon>Metazoa</taxon>
        <taxon>Ecdysozoa</taxon>
        <taxon>Arthropoda</taxon>
        <taxon>Crustacea</taxon>
        <taxon>Multicrustacea</taxon>
        <taxon>Malacostraca</taxon>
        <taxon>Eumalacostraca</taxon>
        <taxon>Eucarida</taxon>
        <taxon>Decapoda</taxon>
        <taxon>Pleocyemata</taxon>
        <taxon>Brachyura</taxon>
        <taxon>Eubrachyura</taxon>
        <taxon>Portunoidea</taxon>
        <taxon>Portunidae</taxon>
        <taxon>Portuninae</taxon>
        <taxon>Portunus</taxon>
    </lineage>
</organism>
<dbReference type="EMBL" id="VSRR010000262">
    <property type="protein sequence ID" value="MPC13164.1"/>
    <property type="molecule type" value="Genomic_DNA"/>
</dbReference>
<evidence type="ECO:0000256" key="1">
    <source>
        <dbReference type="SAM" id="MobiDB-lite"/>
    </source>
</evidence>
<dbReference type="Proteomes" id="UP000324222">
    <property type="component" value="Unassembled WGS sequence"/>
</dbReference>
<feature type="compositionally biased region" description="Basic and acidic residues" evidence="1">
    <location>
        <begin position="72"/>
        <end position="82"/>
    </location>
</feature>
<accession>A0A5B7CWN1</accession>
<comment type="caution">
    <text evidence="2">The sequence shown here is derived from an EMBL/GenBank/DDBJ whole genome shotgun (WGS) entry which is preliminary data.</text>
</comment>
<proteinExistence type="predicted"/>
<evidence type="ECO:0000313" key="2">
    <source>
        <dbReference type="EMBL" id="MPC13164.1"/>
    </source>
</evidence>
<name>A0A5B7CWN1_PORTR</name>
<feature type="region of interest" description="Disordered" evidence="1">
    <location>
        <begin position="63"/>
        <end position="82"/>
    </location>
</feature>
<dbReference type="AlphaFoldDB" id="A0A5B7CWN1"/>
<keyword evidence="3" id="KW-1185">Reference proteome</keyword>